<protein>
    <submittedName>
        <fullName evidence="6">DNA ligase</fullName>
    </submittedName>
</protein>
<keyword evidence="2" id="KW-0235">DNA replication</keyword>
<dbReference type="InterPro" id="IPR029319">
    <property type="entry name" value="DNA_ligase_OB"/>
</dbReference>
<proteinExistence type="predicted"/>
<dbReference type="STRING" id="671072.PL921460067"/>
<dbReference type="Gene3D" id="3.30.470.30">
    <property type="entry name" value="DNA ligase/mRNA capping enzyme"/>
    <property type="match status" value="1"/>
</dbReference>
<dbReference type="Gene3D" id="3.30.1490.70">
    <property type="match status" value="1"/>
</dbReference>
<dbReference type="InterPro" id="IPR012340">
    <property type="entry name" value="NA-bd_OB-fold"/>
</dbReference>
<dbReference type="Pfam" id="PF14743">
    <property type="entry name" value="DNA_ligase_OB_2"/>
    <property type="match status" value="1"/>
</dbReference>
<dbReference type="CDD" id="cd07896">
    <property type="entry name" value="Adenylation_kDNA_ligase_like"/>
    <property type="match status" value="1"/>
</dbReference>
<dbReference type="EMBL" id="CZDF01000166">
    <property type="protein sequence ID" value="CUR33958.1"/>
    <property type="molecule type" value="Genomic_DNA"/>
</dbReference>
<dbReference type="AlphaFoldDB" id="A0A1J1LNY6"/>
<evidence type="ECO:0000256" key="3">
    <source>
        <dbReference type="ARBA" id="ARBA00022763"/>
    </source>
</evidence>
<feature type="domain" description="DNA ligase OB-like" evidence="5">
    <location>
        <begin position="203"/>
        <end position="275"/>
    </location>
</feature>
<dbReference type="GO" id="GO:0006260">
    <property type="term" value="P:DNA replication"/>
    <property type="evidence" value="ECO:0007669"/>
    <property type="project" value="UniProtKB-KW"/>
</dbReference>
<organism evidence="6 7">
    <name type="scientific">Planktothrix tepida PCC 9214</name>
    <dbReference type="NCBI Taxonomy" id="671072"/>
    <lineage>
        <taxon>Bacteria</taxon>
        <taxon>Bacillati</taxon>
        <taxon>Cyanobacteriota</taxon>
        <taxon>Cyanophyceae</taxon>
        <taxon>Oscillatoriophycideae</taxon>
        <taxon>Oscillatoriales</taxon>
        <taxon>Microcoleaceae</taxon>
        <taxon>Planktothrix</taxon>
    </lineage>
</organism>
<dbReference type="SUPFAM" id="SSF56091">
    <property type="entry name" value="DNA ligase/mRNA capping enzyme, catalytic domain"/>
    <property type="match status" value="1"/>
</dbReference>
<accession>A0A1J1LNY6</accession>
<dbReference type="InterPro" id="IPR050326">
    <property type="entry name" value="NAD_dep_DNA_ligaseB"/>
</dbReference>
<keyword evidence="3" id="KW-0227">DNA damage</keyword>
<dbReference type="GO" id="GO:0016874">
    <property type="term" value="F:ligase activity"/>
    <property type="evidence" value="ECO:0007669"/>
    <property type="project" value="UniProtKB-KW"/>
</dbReference>
<evidence type="ECO:0000313" key="7">
    <source>
        <dbReference type="Proteomes" id="UP000184315"/>
    </source>
</evidence>
<dbReference type="PANTHER" id="PTHR47810:SF1">
    <property type="entry name" value="DNA LIGASE B"/>
    <property type="match status" value="1"/>
</dbReference>
<evidence type="ECO:0000256" key="2">
    <source>
        <dbReference type="ARBA" id="ARBA00022705"/>
    </source>
</evidence>
<dbReference type="Gene3D" id="2.40.50.140">
    <property type="entry name" value="Nucleic acid-binding proteins"/>
    <property type="match status" value="1"/>
</dbReference>
<reference evidence="7" key="1">
    <citation type="submission" date="2015-10" db="EMBL/GenBank/DDBJ databases">
        <authorList>
            <person name="Regsiter A."/>
            <person name="william w."/>
        </authorList>
    </citation>
    <scope>NUCLEOTIDE SEQUENCE [LARGE SCALE GENOMIC DNA]</scope>
</reference>
<dbReference type="SUPFAM" id="SSF50249">
    <property type="entry name" value="Nucleic acid-binding proteins"/>
    <property type="match status" value="1"/>
</dbReference>
<evidence type="ECO:0000259" key="5">
    <source>
        <dbReference type="Pfam" id="PF14743"/>
    </source>
</evidence>
<name>A0A1J1LNY6_9CYAN</name>
<keyword evidence="4" id="KW-0234">DNA repair</keyword>
<keyword evidence="7" id="KW-1185">Reference proteome</keyword>
<evidence type="ECO:0000256" key="4">
    <source>
        <dbReference type="ARBA" id="ARBA00023204"/>
    </source>
</evidence>
<evidence type="ECO:0000313" key="6">
    <source>
        <dbReference type="EMBL" id="CUR33958.1"/>
    </source>
</evidence>
<gene>
    <name evidence="6" type="ORF">PL921460067</name>
</gene>
<sequence>MFSCQLATTYNPTKNYEGKGWWSSPKLDGIRCLFLPGQGLLSRTLKTKFVGLEHIENICNQINGGFNIIDGELYIPGERFDIISGIVRDRKNYDLALKQKVQFHVFALWSATTAWQDTDEMVNAIPAILPAHQSIIVPVPYVFIENNPIAIQAQNQFNRDNSFSLEGTMLRHQDIAYFQGRSHHLLKVKNFEKSVFTVVGFSKGTGKYSGSLGKILIEGDVNSVKVTAKVGTGFTDAERLEIWNNQTRFLNRQVEVIYLGVTSKYSLRHPVFSRFV</sequence>
<dbReference type="PANTHER" id="PTHR47810">
    <property type="entry name" value="DNA LIGASE"/>
    <property type="match status" value="1"/>
</dbReference>
<dbReference type="CDD" id="cd08041">
    <property type="entry name" value="OBF_kDNA_ligase_like"/>
    <property type="match status" value="1"/>
</dbReference>
<dbReference type="GO" id="GO:0006281">
    <property type="term" value="P:DNA repair"/>
    <property type="evidence" value="ECO:0007669"/>
    <property type="project" value="UniProtKB-KW"/>
</dbReference>
<evidence type="ECO:0000256" key="1">
    <source>
        <dbReference type="ARBA" id="ARBA00022598"/>
    </source>
</evidence>
<dbReference type="Proteomes" id="UP000184315">
    <property type="component" value="Unassembled WGS sequence"/>
</dbReference>
<keyword evidence="1 6" id="KW-0436">Ligase</keyword>